<gene>
    <name evidence="1" type="ORF">BWI75_17885</name>
</gene>
<dbReference type="OrthoDB" id="425633at2"/>
<name>A0A6N8FZ65_9CHRO</name>
<reference evidence="1 2" key="1">
    <citation type="journal article" date="2019" name="Front. Microbiol.">
        <title>Genomic Features for Desiccation Tolerance and Sugar Biosynthesis in the Extremophile Gloeocapsopsis sp. UTEX B3054.</title>
        <authorList>
            <person name="Urrejola C."/>
            <person name="Alcorta J."/>
            <person name="Salas L."/>
            <person name="Vasquez M."/>
            <person name="Polz M.F."/>
            <person name="Vicuna R."/>
            <person name="Diez B."/>
        </authorList>
    </citation>
    <scope>NUCLEOTIDE SEQUENCE [LARGE SCALE GENOMIC DNA]</scope>
    <source>
        <strain evidence="1 2">1H9</strain>
    </source>
</reference>
<keyword evidence="2" id="KW-1185">Reference proteome</keyword>
<dbReference type="RefSeq" id="WP_105219191.1">
    <property type="nucleotide sequence ID" value="NZ_CAWNSU010000031.1"/>
</dbReference>
<sequence>MSNKQSKHYDATWAQIGNASGFRLSARFFKENPQFTGAKGAVEVISPDTLLVRLQTQSSEQVEDELMLSLFLDFLMKNALANPDSELEAYTAAMSAEDDELLEGVVVDS</sequence>
<evidence type="ECO:0000313" key="2">
    <source>
        <dbReference type="Proteomes" id="UP000441797"/>
    </source>
</evidence>
<accession>A0A6N8FZ65</accession>
<dbReference type="Proteomes" id="UP000441797">
    <property type="component" value="Unassembled WGS sequence"/>
</dbReference>
<proteinExistence type="predicted"/>
<dbReference type="EMBL" id="NAPY01000032">
    <property type="protein sequence ID" value="MUL38149.1"/>
    <property type="molecule type" value="Genomic_DNA"/>
</dbReference>
<comment type="caution">
    <text evidence="1">The sequence shown here is derived from an EMBL/GenBank/DDBJ whole genome shotgun (WGS) entry which is preliminary data.</text>
</comment>
<organism evidence="1 2">
    <name type="scientific">Gloeocapsopsis dulcis AAB1 = 1H9</name>
    <dbReference type="NCBI Taxonomy" id="1433147"/>
    <lineage>
        <taxon>Bacteria</taxon>
        <taxon>Bacillati</taxon>
        <taxon>Cyanobacteriota</taxon>
        <taxon>Cyanophyceae</taxon>
        <taxon>Oscillatoriophycideae</taxon>
        <taxon>Chroococcales</taxon>
        <taxon>Chroococcaceae</taxon>
        <taxon>Gloeocapsopsis</taxon>
        <taxon>Gloeocapsopsis dulcis</taxon>
    </lineage>
</organism>
<dbReference type="AlphaFoldDB" id="A0A6N8FZ65"/>
<protein>
    <submittedName>
        <fullName evidence="1">Uncharacterized protein</fullName>
    </submittedName>
</protein>
<evidence type="ECO:0000313" key="1">
    <source>
        <dbReference type="EMBL" id="MUL38149.1"/>
    </source>
</evidence>